<evidence type="ECO:0000313" key="4">
    <source>
        <dbReference type="RefSeq" id="XP_015605180.1"/>
    </source>
</evidence>
<dbReference type="AlphaFoldDB" id="A0AAJ7CAG0"/>
<dbReference type="PANTHER" id="PTHR12353">
    <property type="entry name" value="DISKS LARGE-ASSOCIATED PROTEIN DAP SAP90/PSD-95-ASSOCIATED PROTEIN"/>
    <property type="match status" value="1"/>
</dbReference>
<dbReference type="GO" id="GO:0005737">
    <property type="term" value="C:cytoplasm"/>
    <property type="evidence" value="ECO:0007669"/>
    <property type="project" value="TreeGrafter"/>
</dbReference>
<sequence length="984" mass="112171">MNDFQQQYKKKGIGFGNTGDARILRAIKVQDARRLTRAQKFAQNRDLQKDEENSNSQKESRLVKLLKWQKEREKLKKLNEVKKKPVFKVGIVHHKLYSPIQDSKSIPQTEHHPEAVKPSSSAPTQRITRATEKRLARKLAVQPNQIQPKGKVIQRKKKMMSFAPENYTFKGPVGLTNVPLFGRAALNKEKGEPIKISPWRIHIHGSSSDKISQKSTMDSEVLFGQAALNDNKSIGKFPEPSNEVLANEMLSMADMNTKLSIMKTPYKSGSDLRYTSSTSSIESITLRLSPEQLETLDCPEKRTSPCKRNTPTNDVINNIKDNHAMSPAFFSPYIVSSRGKNNARKEQQIRRGMGNSPSEIPTKETVMQNLNISIEEEERTAQYFKFILDREATRLTELCQKWSDIKINVPEDASYQIMQAIGQTNLLMNKKFQRFLNLVQDCETGKGEMLVTCKDLQGFWDMMYMEVKDCESRFAKLEELRAKGWVEDEPEPVRKVVRKKGPVKRKVTAPISKQSSIREMIAAARKQKVAAQEDSDIIIVDKKRLDPTFPKLSPLKANDNREINVLKPALKKMVEHNVSTPSTDFKRMSMLQKVQLSTEKKYKSPLTIMKVSQMCKTPDVQLDHSITYVNSDQTPGRSILKRSAVLKDELSRDKSTYKVNFNDTIICNEIPVDEEAQRKLDLAARLSMIDSLDFDNFHKPVADSPNTSIVLSSQGANFGCENYYEVRAEKKLDFTDDSFEEIDQPKTNRNIEVQDTKVNNDIEDDCIADIPKMVELTSKTNSKLKNKVLKRQDAIDLPDDFINEKPEVLRTLRNRTIKAGDTPTRKHISRKQVILSQHTEAHDKLEDSGQKENTSPTKSRRKSSMKNTRTQKLNSQDDETEETIDGRAKSILLKTNENLDVCEKTRRSTRKSIRFTGEECMVCADSKPTLPKTPNVRRQTPRRSRKISLLPMGSEDQVSTSNTESADLISWDSPVTRSSAKQKK</sequence>
<dbReference type="GO" id="GO:0007059">
    <property type="term" value="P:chromosome segregation"/>
    <property type="evidence" value="ECO:0007669"/>
    <property type="project" value="TreeGrafter"/>
</dbReference>
<dbReference type="RefSeq" id="XP_015605180.1">
    <property type="nucleotide sequence ID" value="XM_015749694.2"/>
</dbReference>
<feature type="compositionally biased region" description="Basic and acidic residues" evidence="2">
    <location>
        <begin position="840"/>
        <end position="850"/>
    </location>
</feature>
<dbReference type="GO" id="GO:0007346">
    <property type="term" value="P:regulation of mitotic cell cycle"/>
    <property type="evidence" value="ECO:0007669"/>
    <property type="project" value="TreeGrafter"/>
</dbReference>
<evidence type="ECO:0000256" key="2">
    <source>
        <dbReference type="SAM" id="MobiDB-lite"/>
    </source>
</evidence>
<dbReference type="GO" id="GO:0005634">
    <property type="term" value="C:nucleus"/>
    <property type="evidence" value="ECO:0007669"/>
    <property type="project" value="TreeGrafter"/>
</dbReference>
<proteinExistence type="inferred from homology"/>
<feature type="compositionally biased region" description="Polar residues" evidence="2">
    <location>
        <begin position="973"/>
        <end position="984"/>
    </location>
</feature>
<dbReference type="GO" id="GO:0051642">
    <property type="term" value="P:centrosome localization"/>
    <property type="evidence" value="ECO:0007669"/>
    <property type="project" value="TreeGrafter"/>
</dbReference>
<dbReference type="GeneID" id="107272493"/>
<feature type="compositionally biased region" description="Polar residues" evidence="2">
    <location>
        <begin position="956"/>
        <end position="965"/>
    </location>
</feature>
<accession>A0AAJ7CAG0</accession>
<keyword evidence="3" id="KW-1185">Reference proteome</keyword>
<dbReference type="Proteomes" id="UP000694920">
    <property type="component" value="Unplaced"/>
</dbReference>
<dbReference type="GO" id="GO:0007052">
    <property type="term" value="P:mitotic spindle organization"/>
    <property type="evidence" value="ECO:0007669"/>
    <property type="project" value="TreeGrafter"/>
</dbReference>
<evidence type="ECO:0000313" key="3">
    <source>
        <dbReference type="Proteomes" id="UP000694920"/>
    </source>
</evidence>
<dbReference type="GO" id="GO:0051382">
    <property type="term" value="P:kinetochore assembly"/>
    <property type="evidence" value="ECO:0007669"/>
    <property type="project" value="TreeGrafter"/>
</dbReference>
<dbReference type="Pfam" id="PF03359">
    <property type="entry name" value="GKAP"/>
    <property type="match status" value="1"/>
</dbReference>
<name>A0AAJ7CAG0_CEPCN</name>
<evidence type="ECO:0000256" key="1">
    <source>
        <dbReference type="ARBA" id="ARBA00008839"/>
    </source>
</evidence>
<protein>
    <submittedName>
        <fullName evidence="4">Disks large-associated protein 5</fullName>
    </submittedName>
</protein>
<dbReference type="PANTHER" id="PTHR12353:SF1">
    <property type="entry name" value="DISKS LARGE-ASSOCIATED PROTEIN 5"/>
    <property type="match status" value="1"/>
</dbReference>
<feature type="region of interest" description="Disordered" evidence="2">
    <location>
        <begin position="100"/>
        <end position="126"/>
    </location>
</feature>
<organism evidence="3 4">
    <name type="scientific">Cephus cinctus</name>
    <name type="common">Wheat stem sawfly</name>
    <dbReference type="NCBI Taxonomy" id="211228"/>
    <lineage>
        <taxon>Eukaryota</taxon>
        <taxon>Metazoa</taxon>
        <taxon>Ecdysozoa</taxon>
        <taxon>Arthropoda</taxon>
        <taxon>Hexapoda</taxon>
        <taxon>Insecta</taxon>
        <taxon>Pterygota</taxon>
        <taxon>Neoptera</taxon>
        <taxon>Endopterygota</taxon>
        <taxon>Hymenoptera</taxon>
        <taxon>Cephoidea</taxon>
        <taxon>Cephidae</taxon>
        <taxon>Cephus</taxon>
    </lineage>
</organism>
<dbReference type="GO" id="GO:0031616">
    <property type="term" value="C:spindle pole centrosome"/>
    <property type="evidence" value="ECO:0007669"/>
    <property type="project" value="TreeGrafter"/>
</dbReference>
<comment type="similarity">
    <text evidence="1">Belongs to the SAPAP family.</text>
</comment>
<dbReference type="GO" id="GO:0008017">
    <property type="term" value="F:microtubule binding"/>
    <property type="evidence" value="ECO:0007669"/>
    <property type="project" value="TreeGrafter"/>
</dbReference>
<dbReference type="KEGG" id="ccin:107272493"/>
<feature type="region of interest" description="Disordered" evidence="2">
    <location>
        <begin position="931"/>
        <end position="984"/>
    </location>
</feature>
<feature type="region of interest" description="Disordered" evidence="2">
    <location>
        <begin position="840"/>
        <end position="883"/>
    </location>
</feature>
<feature type="compositionally biased region" description="Polar residues" evidence="2">
    <location>
        <begin position="865"/>
        <end position="874"/>
    </location>
</feature>
<dbReference type="InterPro" id="IPR005026">
    <property type="entry name" value="SAPAP"/>
</dbReference>
<dbReference type="GO" id="GO:0023052">
    <property type="term" value="P:signaling"/>
    <property type="evidence" value="ECO:0007669"/>
    <property type="project" value="InterPro"/>
</dbReference>
<reference evidence="4" key="1">
    <citation type="submission" date="2025-08" db="UniProtKB">
        <authorList>
            <consortium name="RefSeq"/>
        </authorList>
    </citation>
    <scope>IDENTIFICATION</scope>
</reference>
<gene>
    <name evidence="4" type="primary">LOC107272493</name>
</gene>